<dbReference type="OrthoDB" id="5294487at2"/>
<dbReference type="PANTHER" id="PTHR34606">
    <property type="entry name" value="BON DOMAIN-CONTAINING PROTEIN"/>
    <property type="match status" value="1"/>
</dbReference>
<dbReference type="EMBL" id="UGSB01000001">
    <property type="protein sequence ID" value="SUA53490.1"/>
    <property type="molecule type" value="Genomic_DNA"/>
</dbReference>
<keyword evidence="4" id="KW-0449">Lipoprotein</keyword>
<feature type="compositionally biased region" description="Low complexity" evidence="1">
    <location>
        <begin position="215"/>
        <end position="241"/>
    </location>
</feature>
<evidence type="ECO:0000313" key="4">
    <source>
        <dbReference type="EMBL" id="SUA53490.1"/>
    </source>
</evidence>
<evidence type="ECO:0000313" key="5">
    <source>
        <dbReference type="Proteomes" id="UP000254603"/>
    </source>
</evidence>
<dbReference type="SMART" id="SM00749">
    <property type="entry name" value="BON"/>
    <property type="match status" value="2"/>
</dbReference>
<reference evidence="3 6" key="2">
    <citation type="submission" date="2020-12" db="EMBL/GenBank/DDBJ databases">
        <title>FDA dAtabase for Regulatory Grade micrObial Sequences (FDA-ARGOS): Supporting development and validation of Infectious Disease Dx tests.</title>
        <authorList>
            <person name="Sproer C."/>
            <person name="Gronow S."/>
            <person name="Severitt S."/>
            <person name="Schroder I."/>
            <person name="Tallon L."/>
            <person name="Sadzewicz L."/>
            <person name="Zhao X."/>
            <person name="Boylan J."/>
            <person name="Ott S."/>
            <person name="Bowen H."/>
            <person name="Vavikolanu K."/>
            <person name="Mehta A."/>
            <person name="Aluvathingal J."/>
            <person name="Nadendla S."/>
            <person name="Lowell S."/>
            <person name="Myers T."/>
            <person name="Yan Y."/>
            <person name="Sichtig H."/>
        </authorList>
    </citation>
    <scope>NUCLEOTIDE SEQUENCE [LARGE SCALE GENOMIC DNA]</scope>
    <source>
        <strain evidence="3 6">FDAARGOS_872</strain>
    </source>
</reference>
<dbReference type="Pfam" id="PF04972">
    <property type="entry name" value="BON"/>
    <property type="match status" value="2"/>
</dbReference>
<evidence type="ECO:0000256" key="1">
    <source>
        <dbReference type="SAM" id="MobiDB-lite"/>
    </source>
</evidence>
<feature type="domain" description="BON" evidence="2">
    <location>
        <begin position="65"/>
        <end position="133"/>
    </location>
</feature>
<dbReference type="Gene3D" id="3.40.1520.20">
    <property type="match status" value="1"/>
</dbReference>
<sequence length="249" mass="25741">MLSNTHLGPKSVNLSKKTKLRQLLIAGTLASSLALTACVPLVVGGAAVSVATVVSDRRPASMQANDKKISIYAENKTGAVVPSATSRVNVMTFNHRVLLTGEVASEEDKRIVEQEVREIDDVTDVVNQLIVGPVADFSTRSNDTWISTKVKTDFLATSGVPSGTILTTTSQGVVYLMGQVTAQESEAAANAAAGVSGVKKVVKVFDLASTTNKISTSAGNTSSTSAPNAGSNVNSSASTNATQTFPLAN</sequence>
<organism evidence="4 5">
    <name type="scientific">Oligella ureolytica</name>
    <dbReference type="NCBI Taxonomy" id="90244"/>
    <lineage>
        <taxon>Bacteria</taxon>
        <taxon>Pseudomonadati</taxon>
        <taxon>Pseudomonadota</taxon>
        <taxon>Betaproteobacteria</taxon>
        <taxon>Burkholderiales</taxon>
        <taxon>Alcaligenaceae</taxon>
        <taxon>Oligella</taxon>
    </lineage>
</organism>
<feature type="domain" description="BON" evidence="2">
    <location>
        <begin position="142"/>
        <end position="209"/>
    </location>
</feature>
<dbReference type="EMBL" id="CP065725">
    <property type="protein sequence ID" value="QPT41030.1"/>
    <property type="molecule type" value="Genomic_DNA"/>
</dbReference>
<dbReference type="Proteomes" id="UP000594903">
    <property type="component" value="Chromosome"/>
</dbReference>
<dbReference type="InterPro" id="IPR051686">
    <property type="entry name" value="Lipoprotein_DolP"/>
</dbReference>
<name>A0A378XED1_9BURK</name>
<reference evidence="4 5" key="1">
    <citation type="submission" date="2018-06" db="EMBL/GenBank/DDBJ databases">
        <authorList>
            <consortium name="Pathogen Informatics"/>
            <person name="Doyle S."/>
        </authorList>
    </citation>
    <scope>NUCLEOTIDE SEQUENCE [LARGE SCALE GENOMIC DNA]</scope>
    <source>
        <strain evidence="4 5">NCTC11997</strain>
    </source>
</reference>
<dbReference type="PROSITE" id="PS50914">
    <property type="entry name" value="BON"/>
    <property type="match status" value="2"/>
</dbReference>
<dbReference type="AlphaFoldDB" id="A0A378XED1"/>
<dbReference type="RefSeq" id="WP_018574061.1">
    <property type="nucleotide sequence ID" value="NZ_CP065725.1"/>
</dbReference>
<dbReference type="PANTHER" id="PTHR34606:SF15">
    <property type="entry name" value="BON DOMAIN-CONTAINING PROTEIN"/>
    <property type="match status" value="1"/>
</dbReference>
<protein>
    <submittedName>
        <fullName evidence="3">BON domain-containing protein</fullName>
    </submittedName>
    <submittedName>
        <fullName evidence="4">Outer membrane lipoprotein</fullName>
    </submittedName>
</protein>
<keyword evidence="6" id="KW-1185">Reference proteome</keyword>
<dbReference type="InterPro" id="IPR014004">
    <property type="entry name" value="Transpt-assoc_nodulatn_dom_bac"/>
</dbReference>
<evidence type="ECO:0000313" key="6">
    <source>
        <dbReference type="Proteomes" id="UP000594903"/>
    </source>
</evidence>
<dbReference type="Proteomes" id="UP000254603">
    <property type="component" value="Unassembled WGS sequence"/>
</dbReference>
<gene>
    <name evidence="3" type="ORF">I6G29_05670</name>
    <name evidence="4" type="ORF">NCTC11997_01189</name>
</gene>
<evidence type="ECO:0000259" key="2">
    <source>
        <dbReference type="PROSITE" id="PS50914"/>
    </source>
</evidence>
<proteinExistence type="predicted"/>
<feature type="region of interest" description="Disordered" evidence="1">
    <location>
        <begin position="215"/>
        <end position="249"/>
    </location>
</feature>
<evidence type="ECO:0000313" key="3">
    <source>
        <dbReference type="EMBL" id="QPT41030.1"/>
    </source>
</evidence>
<dbReference type="InterPro" id="IPR007055">
    <property type="entry name" value="BON_dom"/>
</dbReference>
<dbReference type="STRING" id="1122619.GCA_000373745_00877"/>
<accession>A0A378XED1</accession>